<keyword evidence="2" id="KW-0677">Repeat</keyword>
<gene>
    <name evidence="4" type="ORF">CHRIB12_LOCUS24096</name>
</gene>
<dbReference type="SUPFAM" id="SSF50978">
    <property type="entry name" value="WD40 repeat-like"/>
    <property type="match status" value="1"/>
</dbReference>
<dbReference type="EMBL" id="CAGKOT010000106">
    <property type="protein sequence ID" value="CAB5395953.1"/>
    <property type="molecule type" value="Genomic_DNA"/>
</dbReference>
<dbReference type="SMART" id="SM00320">
    <property type="entry name" value="WD40"/>
    <property type="match status" value="5"/>
</dbReference>
<evidence type="ECO:0000256" key="1">
    <source>
        <dbReference type="ARBA" id="ARBA00022574"/>
    </source>
</evidence>
<dbReference type="VEuPathDB" id="FungiDB:RhiirA1_421593"/>
<dbReference type="PANTHER" id="PTHR22847">
    <property type="entry name" value="WD40 REPEAT PROTEIN"/>
    <property type="match status" value="1"/>
</dbReference>
<evidence type="ECO:0000259" key="3">
    <source>
        <dbReference type="Pfam" id="PF23760"/>
    </source>
</evidence>
<dbReference type="InterPro" id="IPR001680">
    <property type="entry name" value="WD40_rpt"/>
</dbReference>
<dbReference type="PROSITE" id="PS50294">
    <property type="entry name" value="WD_REPEATS_REGION"/>
    <property type="match status" value="1"/>
</dbReference>
<dbReference type="Pfam" id="PF23760">
    <property type="entry name" value="Beta-prop_DCAF12"/>
    <property type="match status" value="1"/>
</dbReference>
<name>A0A2I1ENG1_9GLOM</name>
<dbReference type="PROSITE" id="PS50082">
    <property type="entry name" value="WD_REPEATS_2"/>
    <property type="match status" value="2"/>
</dbReference>
<feature type="domain" description="DDB1- and CUL4-associated factor 12 beta-propeller" evidence="3">
    <location>
        <begin position="56"/>
        <end position="417"/>
    </location>
</feature>
<dbReference type="InterPro" id="IPR015943">
    <property type="entry name" value="WD40/YVTN_repeat-like_dom_sf"/>
</dbReference>
<evidence type="ECO:0000313" key="4">
    <source>
        <dbReference type="EMBL" id="CAB5395953.1"/>
    </source>
</evidence>
<dbReference type="InterPro" id="IPR036322">
    <property type="entry name" value="WD40_repeat_dom_sf"/>
</dbReference>
<organism evidence="4 5">
    <name type="scientific">Rhizophagus irregularis</name>
    <dbReference type="NCBI Taxonomy" id="588596"/>
    <lineage>
        <taxon>Eukaryota</taxon>
        <taxon>Fungi</taxon>
        <taxon>Fungi incertae sedis</taxon>
        <taxon>Mucoromycota</taxon>
        <taxon>Glomeromycotina</taxon>
        <taxon>Glomeromycetes</taxon>
        <taxon>Glomerales</taxon>
        <taxon>Glomeraceae</taxon>
        <taxon>Rhizophagus</taxon>
    </lineage>
</organism>
<evidence type="ECO:0000313" key="5">
    <source>
        <dbReference type="Proteomes" id="UP000684084"/>
    </source>
</evidence>
<keyword evidence="1" id="KW-0853">WD repeat</keyword>
<dbReference type="OrthoDB" id="10251741at2759"/>
<dbReference type="Gene3D" id="2.130.10.10">
    <property type="entry name" value="YVTN repeat-like/Quinoprotein amine dehydrogenase"/>
    <property type="match status" value="2"/>
</dbReference>
<comment type="caution">
    <text evidence="4">The sequence shown here is derived from an EMBL/GenBank/DDBJ whole genome shotgun (WGS) entry which is preliminary data.</text>
</comment>
<dbReference type="PANTHER" id="PTHR22847:SF637">
    <property type="entry name" value="WD REPEAT DOMAIN 5B"/>
    <property type="match status" value="1"/>
</dbReference>
<dbReference type="VEuPathDB" id="FungiDB:RhiirFUN_011984"/>
<reference evidence="4" key="1">
    <citation type="submission" date="2020-05" db="EMBL/GenBank/DDBJ databases">
        <authorList>
            <person name="Rincon C."/>
            <person name="Sanders R I."/>
            <person name="Robbins C."/>
            <person name="Chaturvedi A."/>
        </authorList>
    </citation>
    <scope>NUCLEOTIDE SEQUENCE</scope>
    <source>
        <strain evidence="4">CHB12</strain>
    </source>
</reference>
<accession>A0A2I1ENG1</accession>
<dbReference type="VEuPathDB" id="FungiDB:FUN_014810"/>
<sequence>MAILKLSFFSKQPETKPWSYPEEYNENISEYLYRRELGIPKSRYPVNNSSFKSGKIPQLMKEIEIDMENHDKVFSSHWISYNEVVVGTKCNKLLILNVQTNKRFEIPLVCEQNLDSTQEIRNCSGIRSIAVNPSKTLLAVGAGKPVQVTVYELPSFEPVAVFSDHSDLVFSVAWLDDYHLVSGSRDGTIRLWSIESKIISEMPLLPNKYINVHQPLLSRSELGGKVRDLQFNPKTEQIMTLSTEGYVRLWDASYLNGITKIPLTHTNENVCLTMNSKANLFAVGSQEHISVVDPRTSSIVHEISSVDEGCGVRSLSFNNHMITTGGGYGRISFYDLRAQQYLCFPPESNSDKSLVLDYKETGVGWLNRDSVYMNHFAGYSIQNAVYALSYDDSGTKLFTGGGPLQLDLKGSYAAIWS</sequence>
<dbReference type="AlphaFoldDB" id="A0A2I1ENG1"/>
<dbReference type="InterPro" id="IPR056151">
    <property type="entry name" value="Beta-prop_DCAF12"/>
</dbReference>
<dbReference type="GO" id="GO:1990234">
    <property type="term" value="C:transferase complex"/>
    <property type="evidence" value="ECO:0007669"/>
    <property type="project" value="UniProtKB-ARBA"/>
</dbReference>
<protein>
    <recommendedName>
        <fullName evidence="3">DDB1- and CUL4-associated factor 12 beta-propeller domain-containing protein</fullName>
    </recommendedName>
</protein>
<evidence type="ECO:0000256" key="2">
    <source>
        <dbReference type="ARBA" id="ARBA00022737"/>
    </source>
</evidence>
<dbReference type="Proteomes" id="UP000684084">
    <property type="component" value="Unassembled WGS sequence"/>
</dbReference>
<proteinExistence type="predicted"/>